<dbReference type="Ensembl" id="ENSNMLT00000009838.1">
    <property type="protein sequence ID" value="ENSNMLP00000008666.1"/>
    <property type="gene ID" value="ENSNMLG00000006108.1"/>
</dbReference>
<evidence type="ECO:0000256" key="3">
    <source>
        <dbReference type="ARBA" id="ARBA00023004"/>
    </source>
</evidence>
<keyword evidence="1" id="KW-0001">2Fe-2S</keyword>
<evidence type="ECO:0000256" key="5">
    <source>
        <dbReference type="ARBA" id="ARBA00034078"/>
    </source>
</evidence>
<keyword evidence="4" id="KW-0411">Iron-sulfur</keyword>
<dbReference type="PANTHER" id="PTHR46491:SF3">
    <property type="entry name" value="CDGSH IRON-SULFUR DOMAIN-CONTAINING PROTEIN 3, MITOCHONDRIAL"/>
    <property type="match status" value="1"/>
</dbReference>
<organism evidence="7 8">
    <name type="scientific">Neogobius melanostomus</name>
    <name type="common">round goby</name>
    <dbReference type="NCBI Taxonomy" id="47308"/>
    <lineage>
        <taxon>Eukaryota</taxon>
        <taxon>Metazoa</taxon>
        <taxon>Chordata</taxon>
        <taxon>Craniata</taxon>
        <taxon>Vertebrata</taxon>
        <taxon>Euteleostomi</taxon>
        <taxon>Actinopterygii</taxon>
        <taxon>Neopterygii</taxon>
        <taxon>Teleostei</taxon>
        <taxon>Neoteleostei</taxon>
        <taxon>Acanthomorphata</taxon>
        <taxon>Gobiaria</taxon>
        <taxon>Gobiiformes</taxon>
        <taxon>Gobioidei</taxon>
        <taxon>Gobiidae</taxon>
        <taxon>Benthophilinae</taxon>
        <taxon>Neogobiini</taxon>
        <taxon>Neogobius</taxon>
    </lineage>
</organism>
<dbReference type="Proteomes" id="UP000694523">
    <property type="component" value="Unplaced"/>
</dbReference>
<evidence type="ECO:0000256" key="4">
    <source>
        <dbReference type="ARBA" id="ARBA00023014"/>
    </source>
</evidence>
<protein>
    <recommendedName>
        <fullName evidence="6">Iron-binding zinc finger CDGSH type domain-containing protein</fullName>
    </recommendedName>
</protein>
<evidence type="ECO:0000313" key="7">
    <source>
        <dbReference type="Ensembl" id="ENSNMLP00000008666.1"/>
    </source>
</evidence>
<dbReference type="InterPro" id="IPR052950">
    <property type="entry name" value="CISD"/>
</dbReference>
<dbReference type="GO" id="GO:0051537">
    <property type="term" value="F:2 iron, 2 sulfur cluster binding"/>
    <property type="evidence" value="ECO:0007669"/>
    <property type="project" value="UniProtKB-KW"/>
</dbReference>
<dbReference type="GO" id="GO:0005739">
    <property type="term" value="C:mitochondrion"/>
    <property type="evidence" value="ECO:0007669"/>
    <property type="project" value="TreeGrafter"/>
</dbReference>
<sequence length="131" mass="14588">MNAGCFIAALRRGCLQTFRRPQLILPASSSTVQHRPQSTEVIAAARLPCRVKLKAGKRYAWCACGHSKKQPFCDGAPKAPSIEPLRFTPEKDRTVFLCACKQTKNGPYCDGSHFKVIFRDVVNYVKGAFKK</sequence>
<evidence type="ECO:0000256" key="2">
    <source>
        <dbReference type="ARBA" id="ARBA00022723"/>
    </source>
</evidence>
<dbReference type="InterPro" id="IPR042216">
    <property type="entry name" value="MitoNEET_CISD"/>
</dbReference>
<feature type="domain" description="Iron-binding zinc finger CDGSH type" evidence="6">
    <location>
        <begin position="84"/>
        <end position="119"/>
    </location>
</feature>
<name>A0A8C6WHY8_9GOBI</name>
<reference evidence="7" key="2">
    <citation type="submission" date="2025-09" db="UniProtKB">
        <authorList>
            <consortium name="Ensembl"/>
        </authorList>
    </citation>
    <scope>IDENTIFICATION</scope>
</reference>
<accession>A0A8C6WHY8</accession>
<dbReference type="AlphaFoldDB" id="A0A8C6WHY8"/>
<dbReference type="Gene3D" id="3.40.5.90">
    <property type="entry name" value="CDGSH iron-sulfur domain, mitoNEET-type"/>
    <property type="match status" value="2"/>
</dbReference>
<dbReference type="Pfam" id="PF09360">
    <property type="entry name" value="zf-CDGSH"/>
    <property type="match status" value="2"/>
</dbReference>
<comment type="cofactor">
    <cofactor evidence="5">
        <name>[2Fe-2S] cluster</name>
        <dbReference type="ChEBI" id="CHEBI:190135"/>
    </cofactor>
</comment>
<proteinExistence type="predicted"/>
<dbReference type="GO" id="GO:0046872">
    <property type="term" value="F:metal ion binding"/>
    <property type="evidence" value="ECO:0007669"/>
    <property type="project" value="UniProtKB-KW"/>
</dbReference>
<feature type="domain" description="Iron-binding zinc finger CDGSH type" evidence="6">
    <location>
        <begin position="46"/>
        <end position="83"/>
    </location>
</feature>
<evidence type="ECO:0000313" key="8">
    <source>
        <dbReference type="Proteomes" id="UP000694523"/>
    </source>
</evidence>
<evidence type="ECO:0000256" key="1">
    <source>
        <dbReference type="ARBA" id="ARBA00022714"/>
    </source>
</evidence>
<reference evidence="7" key="1">
    <citation type="submission" date="2025-08" db="UniProtKB">
        <authorList>
            <consortium name="Ensembl"/>
        </authorList>
    </citation>
    <scope>IDENTIFICATION</scope>
</reference>
<dbReference type="PANTHER" id="PTHR46491">
    <property type="entry name" value="CDGSH IRON SULFUR DOMAIN PROTEIN HOMOLOG"/>
    <property type="match status" value="1"/>
</dbReference>
<dbReference type="InterPro" id="IPR018967">
    <property type="entry name" value="FeS-contain_CDGSH-typ"/>
</dbReference>
<keyword evidence="2" id="KW-0479">Metal-binding</keyword>
<dbReference type="SMART" id="SM00704">
    <property type="entry name" value="ZnF_CDGSH"/>
    <property type="match status" value="2"/>
</dbReference>
<keyword evidence="3" id="KW-0408">Iron</keyword>
<evidence type="ECO:0000259" key="6">
    <source>
        <dbReference type="SMART" id="SM00704"/>
    </source>
</evidence>
<keyword evidence="8" id="KW-1185">Reference proteome</keyword>